<dbReference type="PROSITE" id="PS50297">
    <property type="entry name" value="ANK_REP_REGION"/>
    <property type="match status" value="2"/>
</dbReference>
<dbReference type="OrthoDB" id="3562223at2759"/>
<keyword evidence="1" id="KW-0677">Repeat</keyword>
<reference evidence="4" key="1">
    <citation type="journal article" date="2021" name="IMA Fungus">
        <title>Genomic characterization of three marine fungi, including Emericellopsis atlantica sp. nov. with signatures of a generalist lifestyle and marine biomass degradation.</title>
        <authorList>
            <person name="Hagestad O.C."/>
            <person name="Hou L."/>
            <person name="Andersen J.H."/>
            <person name="Hansen E.H."/>
            <person name="Altermark B."/>
            <person name="Li C."/>
            <person name="Kuhnert E."/>
            <person name="Cox R.J."/>
            <person name="Crous P.W."/>
            <person name="Spatafora J.W."/>
            <person name="Lail K."/>
            <person name="Amirebrahimi M."/>
            <person name="Lipzen A."/>
            <person name="Pangilinan J."/>
            <person name="Andreopoulos W."/>
            <person name="Hayes R.D."/>
            <person name="Ng V."/>
            <person name="Grigoriev I.V."/>
            <person name="Jackson S.A."/>
            <person name="Sutton T.D.S."/>
            <person name="Dobson A.D.W."/>
            <person name="Rama T."/>
        </authorList>
    </citation>
    <scope>NUCLEOTIDE SEQUENCE</scope>
    <source>
        <strain evidence="4">TRa3180A</strain>
    </source>
</reference>
<evidence type="ECO:0000256" key="3">
    <source>
        <dbReference type="PROSITE-ProRule" id="PRU00023"/>
    </source>
</evidence>
<dbReference type="PANTHER" id="PTHR24198">
    <property type="entry name" value="ANKYRIN REPEAT AND PROTEIN KINASE DOMAIN-CONTAINING PROTEIN"/>
    <property type="match status" value="1"/>
</dbReference>
<sequence length="191" mass="20683">MQNDFVGAVSSGNEQAVEELLLQGADPDLPENPTPLWLAAIGKHAAIVKILLKTRRVNVEAENKSNHGERAIHEPCIWGGRDEIQIVEALLDAHANIEGTTIGAWTPLHQAARFHGSEELMRFLIQRGADVEAVIGRCLSTPLHLAAEVGNIGKIKVLLKAGARPDIEDVDGRTPKVRAEENNHAEAANLL</sequence>
<dbReference type="EMBL" id="MU254836">
    <property type="protein sequence ID" value="KAG9239846.1"/>
    <property type="molecule type" value="Genomic_DNA"/>
</dbReference>
<organism evidence="4 5">
    <name type="scientific">Calycina marina</name>
    <dbReference type="NCBI Taxonomy" id="1763456"/>
    <lineage>
        <taxon>Eukaryota</taxon>
        <taxon>Fungi</taxon>
        <taxon>Dikarya</taxon>
        <taxon>Ascomycota</taxon>
        <taxon>Pezizomycotina</taxon>
        <taxon>Leotiomycetes</taxon>
        <taxon>Helotiales</taxon>
        <taxon>Pezizellaceae</taxon>
        <taxon>Calycina</taxon>
    </lineage>
</organism>
<protein>
    <submittedName>
        <fullName evidence="4">Ankyrin repeat-containing domain protein</fullName>
    </submittedName>
</protein>
<dbReference type="Pfam" id="PF12796">
    <property type="entry name" value="Ank_2"/>
    <property type="match status" value="1"/>
</dbReference>
<evidence type="ECO:0000256" key="1">
    <source>
        <dbReference type="ARBA" id="ARBA00022737"/>
    </source>
</evidence>
<feature type="repeat" description="ANK" evidence="3">
    <location>
        <begin position="103"/>
        <end position="136"/>
    </location>
</feature>
<name>A0A9P7YUF0_9HELO</name>
<accession>A0A9P7YUF0</accession>
<dbReference type="Proteomes" id="UP000887226">
    <property type="component" value="Unassembled WGS sequence"/>
</dbReference>
<evidence type="ECO:0000256" key="2">
    <source>
        <dbReference type="ARBA" id="ARBA00023043"/>
    </source>
</evidence>
<feature type="repeat" description="ANK" evidence="3">
    <location>
        <begin position="141"/>
        <end position="170"/>
    </location>
</feature>
<dbReference type="Pfam" id="PF13637">
    <property type="entry name" value="Ank_4"/>
    <property type="match status" value="1"/>
</dbReference>
<evidence type="ECO:0000313" key="5">
    <source>
        <dbReference type="Proteomes" id="UP000887226"/>
    </source>
</evidence>
<proteinExistence type="predicted"/>
<dbReference type="InterPro" id="IPR036770">
    <property type="entry name" value="Ankyrin_rpt-contain_sf"/>
</dbReference>
<comment type="caution">
    <text evidence="4">The sequence shown here is derived from an EMBL/GenBank/DDBJ whole genome shotgun (WGS) entry which is preliminary data.</text>
</comment>
<dbReference type="PROSITE" id="PS50088">
    <property type="entry name" value="ANK_REPEAT"/>
    <property type="match status" value="2"/>
</dbReference>
<dbReference type="SUPFAM" id="SSF48403">
    <property type="entry name" value="Ankyrin repeat"/>
    <property type="match status" value="1"/>
</dbReference>
<gene>
    <name evidence="4" type="ORF">BJ878DRAFT_431484</name>
</gene>
<dbReference type="PANTHER" id="PTHR24198:SF165">
    <property type="entry name" value="ANKYRIN REPEAT-CONTAINING PROTEIN-RELATED"/>
    <property type="match status" value="1"/>
</dbReference>
<dbReference type="AlphaFoldDB" id="A0A9P7YUF0"/>
<dbReference type="InterPro" id="IPR002110">
    <property type="entry name" value="Ankyrin_rpt"/>
</dbReference>
<dbReference type="SMART" id="SM00248">
    <property type="entry name" value="ANK"/>
    <property type="match status" value="4"/>
</dbReference>
<dbReference type="Gene3D" id="1.25.40.20">
    <property type="entry name" value="Ankyrin repeat-containing domain"/>
    <property type="match status" value="1"/>
</dbReference>
<keyword evidence="2 3" id="KW-0040">ANK repeat</keyword>
<keyword evidence="5" id="KW-1185">Reference proteome</keyword>
<evidence type="ECO:0000313" key="4">
    <source>
        <dbReference type="EMBL" id="KAG9239846.1"/>
    </source>
</evidence>